<keyword evidence="3" id="KW-1185">Reference proteome</keyword>
<keyword evidence="1" id="KW-1133">Transmembrane helix</keyword>
<comment type="caution">
    <text evidence="2">The sequence shown here is derived from an EMBL/GenBank/DDBJ whole genome shotgun (WGS) entry which is preliminary data.</text>
</comment>
<dbReference type="EMBL" id="RAHZ01000021">
    <property type="protein sequence ID" value="RJY12359.1"/>
    <property type="molecule type" value="Genomic_DNA"/>
</dbReference>
<feature type="transmembrane region" description="Helical" evidence="1">
    <location>
        <begin position="101"/>
        <end position="123"/>
    </location>
</feature>
<organism evidence="2 3">
    <name type="scientific">Streptococcus pseudopneumoniae</name>
    <dbReference type="NCBI Taxonomy" id="257758"/>
    <lineage>
        <taxon>Bacteria</taxon>
        <taxon>Bacillati</taxon>
        <taxon>Bacillota</taxon>
        <taxon>Bacilli</taxon>
        <taxon>Lactobacillales</taxon>
        <taxon>Streptococcaceae</taxon>
        <taxon>Streptococcus</taxon>
    </lineage>
</organism>
<name>A0ABX9PC98_9STRE</name>
<evidence type="ECO:0000256" key="1">
    <source>
        <dbReference type="SAM" id="Phobius"/>
    </source>
</evidence>
<feature type="transmembrane region" description="Helical" evidence="1">
    <location>
        <begin position="67"/>
        <end position="89"/>
    </location>
</feature>
<dbReference type="Proteomes" id="UP000285038">
    <property type="component" value="Unassembled WGS sequence"/>
</dbReference>
<protein>
    <submittedName>
        <fullName evidence="2">Uncharacterized protein</fullName>
    </submittedName>
</protein>
<evidence type="ECO:0000313" key="2">
    <source>
        <dbReference type="EMBL" id="RJY12359.1"/>
    </source>
</evidence>
<reference evidence="2 3" key="1">
    <citation type="submission" date="2018-09" db="EMBL/GenBank/DDBJ databases">
        <authorList>
            <person name="Handem S."/>
        </authorList>
    </citation>
    <scope>NUCLEOTIDE SEQUENCE [LARGE SCALE GENOMIC DNA]</scope>
    <source>
        <strain evidence="2 3">Spain2270</strain>
    </source>
</reference>
<dbReference type="RefSeq" id="WP_050242236.1">
    <property type="nucleotide sequence ID" value="NZ_JBBJZX010000001.1"/>
</dbReference>
<gene>
    <name evidence="2" type="ORF">D6867_04895</name>
</gene>
<proteinExistence type="predicted"/>
<accession>A0ABX9PC98</accession>
<sequence>MSSNINLFEVVDSKEQYEKFTALARESYTELQSQIKNKFQSGQKEELLEYKVNILAEHANKENDISIISNLIFGIFLPAIVTYVTALILNNFDKDISSNSFLISLIQMILSTFVIFSAIFNLNRYNKTLMKRRANISLKRAIVFLENYEVD</sequence>
<keyword evidence="1" id="KW-0472">Membrane</keyword>
<keyword evidence="1" id="KW-0812">Transmembrane</keyword>
<evidence type="ECO:0000313" key="3">
    <source>
        <dbReference type="Proteomes" id="UP000285038"/>
    </source>
</evidence>